<protein>
    <recommendedName>
        <fullName evidence="5">Phytosulfokine-beta</fullName>
    </recommendedName>
</protein>
<keyword evidence="2" id="KW-0732">Signal</keyword>
<dbReference type="Proteomes" id="UP000604825">
    <property type="component" value="Unassembled WGS sequence"/>
</dbReference>
<proteinExistence type="predicted"/>
<sequence>MMHGRRTVMAVACLVCTVVALLLVQDVQSRKLSWTEQEEETHDGLGNHGAAAGRSTTLEPCSDAMGGGTGSADKGELPCDDTSKWTEMHTDYIYTQDVKHP</sequence>
<evidence type="ECO:0000256" key="2">
    <source>
        <dbReference type="SAM" id="SignalP"/>
    </source>
</evidence>
<dbReference type="EMBL" id="CAJGYO010000018">
    <property type="protein sequence ID" value="CAD6336188.1"/>
    <property type="molecule type" value="Genomic_DNA"/>
</dbReference>
<feature type="chain" id="PRO_5032362836" description="Phytosulfokine-beta" evidence="2">
    <location>
        <begin position="30"/>
        <end position="101"/>
    </location>
</feature>
<feature type="compositionally biased region" description="Basic and acidic residues" evidence="1">
    <location>
        <begin position="73"/>
        <end position="83"/>
    </location>
</feature>
<evidence type="ECO:0000313" key="4">
    <source>
        <dbReference type="Proteomes" id="UP000604825"/>
    </source>
</evidence>
<gene>
    <name evidence="3" type="ORF">NCGR_LOCUS60286</name>
</gene>
<evidence type="ECO:0000313" key="3">
    <source>
        <dbReference type="EMBL" id="CAD6336188.1"/>
    </source>
</evidence>
<organism evidence="3 4">
    <name type="scientific">Miscanthus lutarioriparius</name>
    <dbReference type="NCBI Taxonomy" id="422564"/>
    <lineage>
        <taxon>Eukaryota</taxon>
        <taxon>Viridiplantae</taxon>
        <taxon>Streptophyta</taxon>
        <taxon>Embryophyta</taxon>
        <taxon>Tracheophyta</taxon>
        <taxon>Spermatophyta</taxon>
        <taxon>Magnoliopsida</taxon>
        <taxon>Liliopsida</taxon>
        <taxon>Poales</taxon>
        <taxon>Poaceae</taxon>
        <taxon>PACMAD clade</taxon>
        <taxon>Panicoideae</taxon>
        <taxon>Andropogonodae</taxon>
        <taxon>Andropogoneae</taxon>
        <taxon>Saccharinae</taxon>
        <taxon>Miscanthus</taxon>
    </lineage>
</organism>
<name>A0A811S5I4_9POAL</name>
<keyword evidence="4" id="KW-1185">Reference proteome</keyword>
<dbReference type="OrthoDB" id="694482at2759"/>
<accession>A0A811S5I4</accession>
<reference evidence="3" key="1">
    <citation type="submission" date="2020-10" db="EMBL/GenBank/DDBJ databases">
        <authorList>
            <person name="Han B."/>
            <person name="Lu T."/>
            <person name="Zhao Q."/>
            <person name="Huang X."/>
            <person name="Zhao Y."/>
        </authorList>
    </citation>
    <scope>NUCLEOTIDE SEQUENCE</scope>
</reference>
<feature type="signal peptide" evidence="2">
    <location>
        <begin position="1"/>
        <end position="29"/>
    </location>
</feature>
<evidence type="ECO:0008006" key="5">
    <source>
        <dbReference type="Google" id="ProtNLM"/>
    </source>
</evidence>
<feature type="region of interest" description="Disordered" evidence="1">
    <location>
        <begin position="32"/>
        <end position="83"/>
    </location>
</feature>
<evidence type="ECO:0000256" key="1">
    <source>
        <dbReference type="SAM" id="MobiDB-lite"/>
    </source>
</evidence>
<dbReference type="AlphaFoldDB" id="A0A811S5I4"/>
<comment type="caution">
    <text evidence="3">The sequence shown here is derived from an EMBL/GenBank/DDBJ whole genome shotgun (WGS) entry which is preliminary data.</text>
</comment>